<keyword evidence="2" id="KW-1185">Reference proteome</keyword>
<evidence type="ECO:0000313" key="1">
    <source>
        <dbReference type="EMBL" id="PMD23572.1"/>
    </source>
</evidence>
<dbReference type="EMBL" id="KZ613474">
    <property type="protein sequence ID" value="PMD23572.1"/>
    <property type="molecule type" value="Genomic_DNA"/>
</dbReference>
<sequence length="172" mass="19383">HIVKRADLDQYLRQLVQRWDPHYNTILVLHDHDTEPKMFKDVSILVSIHLTPANGLLYVVEFSVNTELILSSLGSGSGYYYSIDRFEYFGEGLGTHRTLETQDLVSAHPKLPPKNNPNDKRGLETCADLILKPEISALQFYKLPDVLSASGTLAMQLYGSKNDLILDELLLG</sequence>
<gene>
    <name evidence="1" type="ORF">NA56DRAFT_715996</name>
</gene>
<feature type="non-terminal residue" evidence="1">
    <location>
        <position position="1"/>
    </location>
</feature>
<dbReference type="AlphaFoldDB" id="A0A2J6QBC0"/>
<proteinExistence type="predicted"/>
<protein>
    <submittedName>
        <fullName evidence="1">Uncharacterized protein</fullName>
    </submittedName>
</protein>
<organism evidence="1 2">
    <name type="scientific">Hyaloscypha hepaticicola</name>
    <dbReference type="NCBI Taxonomy" id="2082293"/>
    <lineage>
        <taxon>Eukaryota</taxon>
        <taxon>Fungi</taxon>
        <taxon>Dikarya</taxon>
        <taxon>Ascomycota</taxon>
        <taxon>Pezizomycotina</taxon>
        <taxon>Leotiomycetes</taxon>
        <taxon>Helotiales</taxon>
        <taxon>Hyaloscyphaceae</taxon>
        <taxon>Hyaloscypha</taxon>
    </lineage>
</organism>
<evidence type="ECO:0000313" key="2">
    <source>
        <dbReference type="Proteomes" id="UP000235672"/>
    </source>
</evidence>
<reference evidence="1 2" key="1">
    <citation type="submission" date="2016-05" db="EMBL/GenBank/DDBJ databases">
        <title>A degradative enzymes factory behind the ericoid mycorrhizal symbiosis.</title>
        <authorList>
            <consortium name="DOE Joint Genome Institute"/>
            <person name="Martino E."/>
            <person name="Morin E."/>
            <person name="Grelet G."/>
            <person name="Kuo A."/>
            <person name="Kohler A."/>
            <person name="Daghino S."/>
            <person name="Barry K."/>
            <person name="Choi C."/>
            <person name="Cichocki N."/>
            <person name="Clum A."/>
            <person name="Copeland A."/>
            <person name="Hainaut M."/>
            <person name="Haridas S."/>
            <person name="Labutti K."/>
            <person name="Lindquist E."/>
            <person name="Lipzen A."/>
            <person name="Khouja H.-R."/>
            <person name="Murat C."/>
            <person name="Ohm R."/>
            <person name="Olson A."/>
            <person name="Spatafora J."/>
            <person name="Veneault-Fourrey C."/>
            <person name="Henrissat B."/>
            <person name="Grigoriev I."/>
            <person name="Martin F."/>
            <person name="Perotto S."/>
        </authorList>
    </citation>
    <scope>NUCLEOTIDE SEQUENCE [LARGE SCALE GENOMIC DNA]</scope>
    <source>
        <strain evidence="1 2">UAMH 7357</strain>
    </source>
</reference>
<dbReference type="Proteomes" id="UP000235672">
    <property type="component" value="Unassembled WGS sequence"/>
</dbReference>
<accession>A0A2J6QBC0</accession>
<name>A0A2J6QBC0_9HELO</name>